<evidence type="ECO:0000313" key="1">
    <source>
        <dbReference type="EMBL" id="SUH15296.1"/>
    </source>
</evidence>
<organism evidence="1 2">
    <name type="scientific">Salmonella enterica I</name>
    <dbReference type="NCBI Taxonomy" id="59201"/>
    <lineage>
        <taxon>Bacteria</taxon>
        <taxon>Pseudomonadati</taxon>
        <taxon>Pseudomonadota</taxon>
        <taxon>Gammaproteobacteria</taxon>
        <taxon>Enterobacterales</taxon>
        <taxon>Enterobacteriaceae</taxon>
        <taxon>Salmonella</taxon>
    </lineage>
</organism>
<protein>
    <submittedName>
        <fullName evidence="1">Uncharacterized protein</fullName>
    </submittedName>
</protein>
<gene>
    <name evidence="1" type="primary">SBOV18781</name>
    <name evidence="1" type="ORF">NCTC8258_03017</name>
</gene>
<dbReference type="EMBL" id="UGXS01000004">
    <property type="protein sequence ID" value="SUH15296.1"/>
    <property type="molecule type" value="Genomic_DNA"/>
</dbReference>
<evidence type="ECO:0000313" key="2">
    <source>
        <dbReference type="Proteomes" id="UP000255509"/>
    </source>
</evidence>
<dbReference type="AlphaFoldDB" id="A0A379W9B1"/>
<accession>A0A379W9B1</accession>
<proteinExistence type="predicted"/>
<reference evidence="1 2" key="1">
    <citation type="submission" date="2018-06" db="EMBL/GenBank/DDBJ databases">
        <authorList>
            <consortium name="Pathogen Informatics"/>
            <person name="Doyle S."/>
        </authorList>
    </citation>
    <scope>NUCLEOTIDE SEQUENCE [LARGE SCALE GENOMIC DNA]</scope>
    <source>
        <strain evidence="1 2">NCTC8258</strain>
    </source>
</reference>
<sequence>MRLLAITSKEFAIPHQFTRVTVLYSGADTFCQTKRLMLERHQDIISGRGCLRINIPTAIPLLRLLRREFECVSMSRAGKGYRRLMLPAIAFIMTFSQFNAEPGKTDFSDQ</sequence>
<dbReference type="Proteomes" id="UP000255509">
    <property type="component" value="Unassembled WGS sequence"/>
</dbReference>
<name>A0A379W9B1_SALET</name>